<gene>
    <name evidence="2" type="ORF">SMN809_LOCUS45751</name>
    <name evidence="3" type="ORF">SMN809_LOCUS55685</name>
</gene>
<evidence type="ECO:0000313" key="4">
    <source>
        <dbReference type="Proteomes" id="UP000676336"/>
    </source>
</evidence>
<dbReference type="AlphaFoldDB" id="A0A8S3AYB4"/>
<dbReference type="InterPro" id="IPR013766">
    <property type="entry name" value="Thioredoxin_domain"/>
</dbReference>
<dbReference type="PROSITE" id="PS00194">
    <property type="entry name" value="THIOREDOXIN_1"/>
    <property type="match status" value="1"/>
</dbReference>
<proteinExistence type="predicted"/>
<evidence type="ECO:0000259" key="1">
    <source>
        <dbReference type="Pfam" id="PF00085"/>
    </source>
</evidence>
<dbReference type="Gene3D" id="3.40.30.10">
    <property type="entry name" value="Glutaredoxin"/>
    <property type="match status" value="1"/>
</dbReference>
<dbReference type="Proteomes" id="UP000676336">
    <property type="component" value="Unassembled WGS sequence"/>
</dbReference>
<sequence>MVHTISSIEDLQTELQNEKNNDKLIVLDFFAAWCGPCVRVAPKIEDWSNNEFKDS</sequence>
<protein>
    <recommendedName>
        <fullName evidence="1">Thioredoxin domain-containing protein</fullName>
    </recommendedName>
</protein>
<comment type="caution">
    <text evidence="2">The sequence shown here is derived from an EMBL/GenBank/DDBJ whole genome shotgun (WGS) entry which is preliminary data.</text>
</comment>
<accession>A0A8S3AYB4</accession>
<dbReference type="Pfam" id="PF00085">
    <property type="entry name" value="Thioredoxin"/>
    <property type="match status" value="1"/>
</dbReference>
<organism evidence="2 4">
    <name type="scientific">Rotaria magnacalcarata</name>
    <dbReference type="NCBI Taxonomy" id="392030"/>
    <lineage>
        <taxon>Eukaryota</taxon>
        <taxon>Metazoa</taxon>
        <taxon>Spiralia</taxon>
        <taxon>Gnathifera</taxon>
        <taxon>Rotifera</taxon>
        <taxon>Eurotatoria</taxon>
        <taxon>Bdelloidea</taxon>
        <taxon>Philodinida</taxon>
        <taxon>Philodinidae</taxon>
        <taxon>Rotaria</taxon>
    </lineage>
</organism>
<dbReference type="InterPro" id="IPR036249">
    <property type="entry name" value="Thioredoxin-like_sf"/>
</dbReference>
<dbReference type="CDD" id="cd02947">
    <property type="entry name" value="TRX_family"/>
    <property type="match status" value="1"/>
</dbReference>
<dbReference type="EMBL" id="CAJOBI010140611">
    <property type="protein sequence ID" value="CAF4766286.1"/>
    <property type="molecule type" value="Genomic_DNA"/>
</dbReference>
<evidence type="ECO:0000313" key="3">
    <source>
        <dbReference type="EMBL" id="CAF4980378.1"/>
    </source>
</evidence>
<dbReference type="InterPro" id="IPR017937">
    <property type="entry name" value="Thioredoxin_CS"/>
</dbReference>
<feature type="non-terminal residue" evidence="2">
    <location>
        <position position="1"/>
    </location>
</feature>
<dbReference type="EMBL" id="CAJOBI010197331">
    <property type="protein sequence ID" value="CAF4980378.1"/>
    <property type="molecule type" value="Genomic_DNA"/>
</dbReference>
<reference evidence="2" key="1">
    <citation type="submission" date="2021-02" db="EMBL/GenBank/DDBJ databases">
        <authorList>
            <person name="Nowell W R."/>
        </authorList>
    </citation>
    <scope>NUCLEOTIDE SEQUENCE</scope>
</reference>
<name>A0A8S3AYB4_9BILA</name>
<dbReference type="SUPFAM" id="SSF52833">
    <property type="entry name" value="Thioredoxin-like"/>
    <property type="match status" value="1"/>
</dbReference>
<feature type="domain" description="Thioredoxin" evidence="1">
    <location>
        <begin position="14"/>
        <end position="49"/>
    </location>
</feature>
<evidence type="ECO:0000313" key="2">
    <source>
        <dbReference type="EMBL" id="CAF4766286.1"/>
    </source>
</evidence>